<comment type="caution">
    <text evidence="9">The sequence shown here is derived from an EMBL/GenBank/DDBJ whole genome shotgun (WGS) entry which is preliminary data.</text>
</comment>
<protein>
    <submittedName>
        <fullName evidence="9">Anti-sigma factor domain-containing protein</fullName>
    </submittedName>
</protein>
<dbReference type="Pfam" id="PF12791">
    <property type="entry name" value="RsgI_N"/>
    <property type="match status" value="1"/>
</dbReference>
<keyword evidence="10" id="KW-1185">Reference proteome</keyword>
<feature type="compositionally biased region" description="Basic and acidic residues" evidence="6">
    <location>
        <begin position="277"/>
        <end position="301"/>
    </location>
</feature>
<dbReference type="AlphaFoldDB" id="A0A927H095"/>
<comment type="subcellular location">
    <subcellularLocation>
        <location evidence="1">Cell membrane</location>
        <topology evidence="1">Single-pass membrane protein</topology>
    </subcellularLocation>
</comment>
<keyword evidence="3 7" id="KW-0812">Transmembrane</keyword>
<name>A0A927H095_9BACL</name>
<dbReference type="GO" id="GO:0005886">
    <property type="term" value="C:plasma membrane"/>
    <property type="evidence" value="ECO:0007669"/>
    <property type="project" value="UniProtKB-SubCell"/>
</dbReference>
<organism evidence="9 10">
    <name type="scientific">Paenibacillus oceani</name>
    <dbReference type="NCBI Taxonomy" id="2772510"/>
    <lineage>
        <taxon>Bacteria</taxon>
        <taxon>Bacillati</taxon>
        <taxon>Bacillota</taxon>
        <taxon>Bacilli</taxon>
        <taxon>Bacillales</taxon>
        <taxon>Paenibacillaceae</taxon>
        <taxon>Paenibacillus</taxon>
    </lineage>
</organism>
<keyword evidence="5 7" id="KW-0472">Membrane</keyword>
<sequence length="509" mass="57626">MHRGIVMEMTDSDVVVMTPDGQFKKIPRSGRVCQVGEEILFSTPPIRLKRPVWSITFALTAAVLFCIVLFTGLGGKLEGVKPIVAYVTLDINPSVEFGIDKDNEVQEARGLNDEGIKLLEDLLLTGKPLVTATETLMQRVEQEGYFKDEEGDVIISSTKVYEEAKVDESSLSQIVQATVTKHIEQQHPQTASNIQVASFVTPPTIREEALSKGVSAGKYAVYLSAKDNGNDVNLNRLKEDSVRKLAQEAGGLNKLIDTKEVPKKETLSKLLEAEKSGQLDQKVKEKLAEKGKSDKDDDKKSSKPNTSSSKNDNKNDNKNDKTNKNDRDRDDDDDDDDDDRNGRNNLNNRPGSNSGNNSNNGNKTPTAGLKPGTIPAGVNGNTGSSREQDDRKKEEEKRKQEEQKKKEEEKRKQEEQKKKEEEKRKQEELKKKEEEKRKQEEQKKKEEENRKQEELKKKEEEKRKQEEQKKKEEEKRKEEERNKQGGYPGRDDGNRRGDSSRSDDNNRGD</sequence>
<keyword evidence="4 7" id="KW-1133">Transmembrane helix</keyword>
<dbReference type="EMBL" id="JACXJA010000020">
    <property type="protein sequence ID" value="MBD2863465.1"/>
    <property type="molecule type" value="Genomic_DNA"/>
</dbReference>
<evidence type="ECO:0000259" key="8">
    <source>
        <dbReference type="PROSITE" id="PS51849"/>
    </source>
</evidence>
<accession>A0A927H095</accession>
<dbReference type="RefSeq" id="WP_190929097.1">
    <property type="nucleotide sequence ID" value="NZ_JACXJA010000020.1"/>
</dbReference>
<dbReference type="Pfam" id="PF23750">
    <property type="entry name" value="RsgI_M"/>
    <property type="match status" value="1"/>
</dbReference>
<evidence type="ECO:0000256" key="5">
    <source>
        <dbReference type="ARBA" id="ARBA00023136"/>
    </source>
</evidence>
<evidence type="ECO:0000313" key="10">
    <source>
        <dbReference type="Proteomes" id="UP000639396"/>
    </source>
</evidence>
<reference evidence="9" key="1">
    <citation type="submission" date="2020-09" db="EMBL/GenBank/DDBJ databases">
        <title>A novel bacterium of genus Paenibacillus, isolated from South China Sea.</title>
        <authorList>
            <person name="Huang H."/>
            <person name="Mo K."/>
            <person name="Hu Y."/>
        </authorList>
    </citation>
    <scope>NUCLEOTIDE SEQUENCE</scope>
    <source>
        <strain evidence="9">IB182363</strain>
    </source>
</reference>
<feature type="transmembrane region" description="Helical" evidence="7">
    <location>
        <begin position="52"/>
        <end position="73"/>
    </location>
</feature>
<evidence type="ECO:0000256" key="3">
    <source>
        <dbReference type="ARBA" id="ARBA00022692"/>
    </source>
</evidence>
<feature type="region of interest" description="Disordered" evidence="6">
    <location>
        <begin position="277"/>
        <end position="509"/>
    </location>
</feature>
<dbReference type="PROSITE" id="PS51849">
    <property type="entry name" value="RSGI_N"/>
    <property type="match status" value="1"/>
</dbReference>
<evidence type="ECO:0000256" key="6">
    <source>
        <dbReference type="SAM" id="MobiDB-lite"/>
    </source>
</evidence>
<evidence type="ECO:0000256" key="7">
    <source>
        <dbReference type="SAM" id="Phobius"/>
    </source>
</evidence>
<feature type="compositionally biased region" description="Acidic residues" evidence="6">
    <location>
        <begin position="329"/>
        <end position="339"/>
    </location>
</feature>
<proteinExistence type="predicted"/>
<evidence type="ECO:0000256" key="2">
    <source>
        <dbReference type="ARBA" id="ARBA00022475"/>
    </source>
</evidence>
<feature type="compositionally biased region" description="Low complexity" evidence="6">
    <location>
        <begin position="343"/>
        <end position="363"/>
    </location>
</feature>
<dbReference type="InterPro" id="IPR024449">
    <property type="entry name" value="Anti-sigma_RsgI_N"/>
</dbReference>
<dbReference type="InterPro" id="IPR055431">
    <property type="entry name" value="RsgI_M"/>
</dbReference>
<keyword evidence="2" id="KW-1003">Cell membrane</keyword>
<feature type="compositionally biased region" description="Basic and acidic residues" evidence="6">
    <location>
        <begin position="311"/>
        <end position="328"/>
    </location>
</feature>
<feature type="domain" description="RsgI N-terminal anti-sigma" evidence="8">
    <location>
        <begin position="2"/>
        <end position="50"/>
    </location>
</feature>
<evidence type="ECO:0000256" key="4">
    <source>
        <dbReference type="ARBA" id="ARBA00022989"/>
    </source>
</evidence>
<evidence type="ECO:0000313" key="9">
    <source>
        <dbReference type="EMBL" id="MBD2863465.1"/>
    </source>
</evidence>
<dbReference type="Proteomes" id="UP000639396">
    <property type="component" value="Unassembled WGS sequence"/>
</dbReference>
<feature type="compositionally biased region" description="Basic and acidic residues" evidence="6">
    <location>
        <begin position="386"/>
        <end position="509"/>
    </location>
</feature>
<gene>
    <name evidence="9" type="ORF">IDH45_15840</name>
</gene>
<evidence type="ECO:0000256" key="1">
    <source>
        <dbReference type="ARBA" id="ARBA00004162"/>
    </source>
</evidence>